<accession>A0A077X3Z1</accession>
<dbReference type="CDD" id="cd00051">
    <property type="entry name" value="EFh"/>
    <property type="match status" value="1"/>
</dbReference>
<evidence type="ECO:0000256" key="8">
    <source>
        <dbReference type="ARBA" id="ARBA00022837"/>
    </source>
</evidence>
<dbReference type="PROSITE" id="PS50222">
    <property type="entry name" value="EF_HAND_2"/>
    <property type="match status" value="3"/>
</dbReference>
<evidence type="ECO:0000256" key="4">
    <source>
        <dbReference type="ARBA" id="ARBA00022692"/>
    </source>
</evidence>
<evidence type="ECO:0000256" key="10">
    <source>
        <dbReference type="ARBA" id="ARBA00023128"/>
    </source>
</evidence>
<keyword evidence="9" id="KW-1133">Transmembrane helix</keyword>
<keyword evidence="10" id="KW-0496">Mitochondrion</keyword>
<dbReference type="PROSITE" id="PS50920">
    <property type="entry name" value="SOLCAR"/>
    <property type="match status" value="3"/>
</dbReference>
<reference evidence="15" key="1">
    <citation type="journal article" date="2014" name="Genome Announc.">
        <title>De novo whole-genome sequence and genome annotation of Lichtheimia ramosa.</title>
        <authorList>
            <person name="Linde J."/>
            <person name="Schwartze V."/>
            <person name="Binder U."/>
            <person name="Lass-Florl C."/>
            <person name="Voigt K."/>
            <person name="Horn F."/>
        </authorList>
    </citation>
    <scope>NUCLEOTIDE SEQUENCE</scope>
    <source>
        <strain evidence="15">JMRC FSU:6197</strain>
    </source>
</reference>
<dbReference type="Pfam" id="PF13499">
    <property type="entry name" value="EF-hand_7"/>
    <property type="match status" value="2"/>
</dbReference>
<comment type="subcellular location">
    <subcellularLocation>
        <location evidence="1">Mitochondrion inner membrane</location>
        <topology evidence="1">Multi-pass membrane protein</topology>
    </subcellularLocation>
</comment>
<protein>
    <recommendedName>
        <fullName evidence="14">EF-hand domain-containing protein</fullName>
    </recommendedName>
</protein>
<dbReference type="GO" id="GO:0005743">
    <property type="term" value="C:mitochondrial inner membrane"/>
    <property type="evidence" value="ECO:0007669"/>
    <property type="project" value="UniProtKB-SubCell"/>
</dbReference>
<dbReference type="Pfam" id="PF00153">
    <property type="entry name" value="Mito_carr"/>
    <property type="match status" value="3"/>
</dbReference>
<name>A0A077X3Z1_9FUNG</name>
<dbReference type="InterPro" id="IPR023395">
    <property type="entry name" value="MCP_dom_sf"/>
</dbReference>
<dbReference type="EMBL" id="LK023386">
    <property type="protein sequence ID" value="CDS14214.1"/>
    <property type="molecule type" value="Genomic_DNA"/>
</dbReference>
<keyword evidence="7" id="KW-0999">Mitochondrion inner membrane</keyword>
<dbReference type="SUPFAM" id="SSF103506">
    <property type="entry name" value="Mitochondrial carrier"/>
    <property type="match status" value="1"/>
</dbReference>
<evidence type="ECO:0000256" key="11">
    <source>
        <dbReference type="ARBA" id="ARBA00023136"/>
    </source>
</evidence>
<sequence>MPSPMPVSTEFYLSETPTERDRRIRDLFDTLDRNKSGLLDAEAIRKGFTQMTHLPARNKYVNELLDRCDTKHDGYVDFYEFKAYVCDKERELWQLFQTIDRSGDGRLRPSDLETALRIKGIEVSREEFMDFMQLMDLDGNGVIDFHEFKNFLLLLPQANMSEVYRYYQSSTRLSPDAEVTIPPTDETSSHALGYLLAGGFAGACSRTCTAPFDRLKVYLITNQSSSVSLRQAISHIYQQGGWRGFFVGNGLNVMKIVPESAIKFYSYETCKRLIATTFGYDDKDSIPTTARFMAGGTAGMCAQFSIYPVETLKTRVMSLQREGRVTSSRQHSIILDTIKSMYTKGGIRAFWPGLTLGLIGVFPYQALDLGIYETLKLTYLTYMEEKTGGTNRQPSVLVLWACGMVSGSIGATSVYPLNVIRTRLQAQGTPAHPVYYNSPWHAVQMTYKVGGIREFYRGLGPTLLKVVPAISISYVTYEWSKRQLDIS</sequence>
<comment type="similarity">
    <text evidence="2 13">Belongs to the mitochondrial carrier (TC 2.A.29) family.</text>
</comment>
<dbReference type="InterPro" id="IPR018108">
    <property type="entry name" value="MCP_transmembrane"/>
</dbReference>
<feature type="repeat" description="Solcar" evidence="12">
    <location>
        <begin position="286"/>
        <end position="378"/>
    </location>
</feature>
<evidence type="ECO:0000256" key="12">
    <source>
        <dbReference type="PROSITE-ProRule" id="PRU00282"/>
    </source>
</evidence>
<evidence type="ECO:0000256" key="7">
    <source>
        <dbReference type="ARBA" id="ARBA00022792"/>
    </source>
</evidence>
<evidence type="ECO:0000256" key="6">
    <source>
        <dbReference type="ARBA" id="ARBA00022737"/>
    </source>
</evidence>
<keyword evidence="11 12" id="KW-0472">Membrane</keyword>
<keyword evidence="5" id="KW-0479">Metal-binding</keyword>
<gene>
    <name evidence="15" type="ORF">LRAMOSA06384</name>
</gene>
<evidence type="ECO:0000256" key="5">
    <source>
        <dbReference type="ARBA" id="ARBA00022723"/>
    </source>
</evidence>
<dbReference type="Gene3D" id="1.10.238.10">
    <property type="entry name" value="EF-hand"/>
    <property type="match status" value="1"/>
</dbReference>
<dbReference type="InterPro" id="IPR002048">
    <property type="entry name" value="EF_hand_dom"/>
</dbReference>
<dbReference type="OrthoDB" id="270584at2759"/>
<organism evidence="15">
    <name type="scientific">Lichtheimia ramosa</name>
    <dbReference type="NCBI Taxonomy" id="688394"/>
    <lineage>
        <taxon>Eukaryota</taxon>
        <taxon>Fungi</taxon>
        <taxon>Fungi incertae sedis</taxon>
        <taxon>Mucoromycota</taxon>
        <taxon>Mucoromycotina</taxon>
        <taxon>Mucoromycetes</taxon>
        <taxon>Mucorales</taxon>
        <taxon>Lichtheimiaceae</taxon>
        <taxon>Lichtheimia</taxon>
    </lineage>
</organism>
<dbReference type="AlphaFoldDB" id="A0A077X3Z1"/>
<dbReference type="PROSITE" id="PS00018">
    <property type="entry name" value="EF_HAND_1"/>
    <property type="match status" value="1"/>
</dbReference>
<evidence type="ECO:0000256" key="13">
    <source>
        <dbReference type="RuleBase" id="RU000488"/>
    </source>
</evidence>
<feature type="domain" description="EF-hand" evidence="14">
    <location>
        <begin position="123"/>
        <end position="158"/>
    </location>
</feature>
<dbReference type="InterPro" id="IPR011992">
    <property type="entry name" value="EF-hand-dom_pair"/>
</dbReference>
<proteinExistence type="inferred from homology"/>
<keyword evidence="6" id="KW-0677">Repeat</keyword>
<dbReference type="FunFam" id="1.50.40.10:FF:000016">
    <property type="entry name" value="Solute carrier family 25 member 23"/>
    <property type="match status" value="1"/>
</dbReference>
<feature type="domain" description="EF-hand" evidence="14">
    <location>
        <begin position="19"/>
        <end position="54"/>
    </location>
</feature>
<keyword evidence="3 13" id="KW-0813">Transport</keyword>
<dbReference type="GO" id="GO:0005509">
    <property type="term" value="F:calcium ion binding"/>
    <property type="evidence" value="ECO:0007669"/>
    <property type="project" value="InterPro"/>
</dbReference>
<feature type="domain" description="EF-hand" evidence="14">
    <location>
        <begin position="87"/>
        <end position="122"/>
    </location>
</feature>
<keyword evidence="4 12" id="KW-0812">Transmembrane</keyword>
<dbReference type="InterPro" id="IPR018247">
    <property type="entry name" value="EF_Hand_1_Ca_BS"/>
</dbReference>
<dbReference type="InterPro" id="IPR002067">
    <property type="entry name" value="MCP"/>
</dbReference>
<evidence type="ECO:0000313" key="15">
    <source>
        <dbReference type="EMBL" id="CDS14214.1"/>
    </source>
</evidence>
<evidence type="ECO:0000259" key="14">
    <source>
        <dbReference type="PROSITE" id="PS50222"/>
    </source>
</evidence>
<dbReference type="GO" id="GO:0055085">
    <property type="term" value="P:transmembrane transport"/>
    <property type="evidence" value="ECO:0007669"/>
    <property type="project" value="InterPro"/>
</dbReference>
<feature type="repeat" description="Solcar" evidence="12">
    <location>
        <begin position="189"/>
        <end position="273"/>
    </location>
</feature>
<dbReference type="SMART" id="SM00054">
    <property type="entry name" value="EFh"/>
    <property type="match status" value="4"/>
</dbReference>
<evidence type="ECO:0000256" key="2">
    <source>
        <dbReference type="ARBA" id="ARBA00006375"/>
    </source>
</evidence>
<evidence type="ECO:0000256" key="9">
    <source>
        <dbReference type="ARBA" id="ARBA00022989"/>
    </source>
</evidence>
<feature type="repeat" description="Solcar" evidence="12">
    <location>
        <begin position="394"/>
        <end position="483"/>
    </location>
</feature>
<evidence type="ECO:0000256" key="3">
    <source>
        <dbReference type="ARBA" id="ARBA00022448"/>
    </source>
</evidence>
<dbReference type="PANTHER" id="PTHR24089">
    <property type="entry name" value="SOLUTE CARRIER FAMILY 25"/>
    <property type="match status" value="1"/>
</dbReference>
<dbReference type="Gene3D" id="1.50.40.10">
    <property type="entry name" value="Mitochondrial carrier domain"/>
    <property type="match status" value="1"/>
</dbReference>
<keyword evidence="8" id="KW-0106">Calcium</keyword>
<dbReference type="PRINTS" id="PR00926">
    <property type="entry name" value="MITOCARRIER"/>
</dbReference>
<dbReference type="SUPFAM" id="SSF47473">
    <property type="entry name" value="EF-hand"/>
    <property type="match status" value="1"/>
</dbReference>
<evidence type="ECO:0000256" key="1">
    <source>
        <dbReference type="ARBA" id="ARBA00004448"/>
    </source>
</evidence>